<dbReference type="STRING" id="1806994.A0A507BN36"/>
<comment type="catalytic activity">
    <reaction evidence="1">
        <text>Endonucleolytic cleavage to 5'-phosphomonoester.</text>
        <dbReference type="EC" id="3.1.26.4"/>
    </reaction>
</comment>
<dbReference type="PANTHER" id="PTHR10642">
    <property type="entry name" value="RIBONUCLEASE H1"/>
    <property type="match status" value="1"/>
</dbReference>
<comment type="similarity">
    <text evidence="2">Belongs to the RNase H family.</text>
</comment>
<evidence type="ECO:0000256" key="3">
    <source>
        <dbReference type="ARBA" id="ARBA00012180"/>
    </source>
</evidence>
<keyword evidence="10" id="KW-1185">Reference proteome</keyword>
<evidence type="ECO:0000313" key="10">
    <source>
        <dbReference type="Proteomes" id="UP000319731"/>
    </source>
</evidence>
<dbReference type="AlphaFoldDB" id="A0A507BN36"/>
<evidence type="ECO:0000256" key="2">
    <source>
        <dbReference type="ARBA" id="ARBA00005300"/>
    </source>
</evidence>
<accession>A0A507BN36</accession>
<dbReference type="InterPro" id="IPR002156">
    <property type="entry name" value="RNaseH_domain"/>
</dbReference>
<keyword evidence="4" id="KW-0540">Nuclease</keyword>
<dbReference type="RefSeq" id="XP_031022497.1">
    <property type="nucleotide sequence ID" value="XM_031171553.1"/>
</dbReference>
<dbReference type="GO" id="GO:0004523">
    <property type="term" value="F:RNA-DNA hybrid ribonuclease activity"/>
    <property type="evidence" value="ECO:0007669"/>
    <property type="project" value="UniProtKB-EC"/>
</dbReference>
<dbReference type="GeneID" id="42006850"/>
<evidence type="ECO:0000256" key="1">
    <source>
        <dbReference type="ARBA" id="ARBA00000077"/>
    </source>
</evidence>
<dbReference type="PROSITE" id="PS50879">
    <property type="entry name" value="RNASE_H_1"/>
    <property type="match status" value="1"/>
</dbReference>
<dbReference type="EC" id="3.1.26.4" evidence="3"/>
<dbReference type="Proteomes" id="UP000319731">
    <property type="component" value="Unassembled WGS sequence"/>
</dbReference>
<evidence type="ECO:0000313" key="9">
    <source>
        <dbReference type="EMBL" id="TPX30947.1"/>
    </source>
</evidence>
<feature type="domain" description="RNase H type-1" evidence="8">
    <location>
        <begin position="1"/>
        <end position="132"/>
    </location>
</feature>
<proteinExistence type="inferred from homology"/>
<dbReference type="EMBL" id="QEAO01000053">
    <property type="protein sequence ID" value="TPX30947.1"/>
    <property type="molecule type" value="Genomic_DNA"/>
</dbReference>
<evidence type="ECO:0000259" key="8">
    <source>
        <dbReference type="PROSITE" id="PS50879"/>
    </source>
</evidence>
<dbReference type="InterPro" id="IPR036397">
    <property type="entry name" value="RNaseH_sf"/>
</dbReference>
<dbReference type="InterPro" id="IPR050092">
    <property type="entry name" value="RNase_H"/>
</dbReference>
<sequence>MAGIGVFFGDNRRMNLSESPIPGKQTNQRAELYAVIRALQRLAQDRNLDQNDEVVIWVDSEYVSKGWNEWLPNWQENDWYNSQGNQVANQDLWQKLIGEVNETPAEVSIQKVAGHAGVYGNERADELAKSAI</sequence>
<dbReference type="GO" id="GO:0043137">
    <property type="term" value="P:DNA replication, removal of RNA primer"/>
    <property type="evidence" value="ECO:0007669"/>
    <property type="project" value="TreeGrafter"/>
</dbReference>
<keyword evidence="7" id="KW-0378">Hydrolase</keyword>
<dbReference type="InterPro" id="IPR012337">
    <property type="entry name" value="RNaseH-like_sf"/>
</dbReference>
<dbReference type="SUPFAM" id="SSF53098">
    <property type="entry name" value="Ribonuclease H-like"/>
    <property type="match status" value="1"/>
</dbReference>
<dbReference type="GO" id="GO:0046872">
    <property type="term" value="F:metal ion binding"/>
    <property type="evidence" value="ECO:0007669"/>
    <property type="project" value="UniProtKB-KW"/>
</dbReference>
<comment type="caution">
    <text evidence="9">The sequence shown here is derived from an EMBL/GenBank/DDBJ whole genome shotgun (WGS) entry which is preliminary data.</text>
</comment>
<dbReference type="CDD" id="cd09280">
    <property type="entry name" value="RNase_HI_eukaryote_like"/>
    <property type="match status" value="1"/>
</dbReference>
<evidence type="ECO:0000256" key="5">
    <source>
        <dbReference type="ARBA" id="ARBA00022723"/>
    </source>
</evidence>
<organism evidence="9 10">
    <name type="scientific">Synchytrium microbalum</name>
    <dbReference type="NCBI Taxonomy" id="1806994"/>
    <lineage>
        <taxon>Eukaryota</taxon>
        <taxon>Fungi</taxon>
        <taxon>Fungi incertae sedis</taxon>
        <taxon>Chytridiomycota</taxon>
        <taxon>Chytridiomycota incertae sedis</taxon>
        <taxon>Chytridiomycetes</taxon>
        <taxon>Synchytriales</taxon>
        <taxon>Synchytriaceae</taxon>
        <taxon>Synchytrium</taxon>
    </lineage>
</organism>
<dbReference type="Pfam" id="PF00075">
    <property type="entry name" value="RNase_H"/>
    <property type="match status" value="1"/>
</dbReference>
<evidence type="ECO:0000256" key="6">
    <source>
        <dbReference type="ARBA" id="ARBA00022759"/>
    </source>
</evidence>
<name>A0A507BN36_9FUNG</name>
<evidence type="ECO:0000256" key="7">
    <source>
        <dbReference type="ARBA" id="ARBA00022801"/>
    </source>
</evidence>
<gene>
    <name evidence="9" type="ORF">SmJEL517_g05627</name>
</gene>
<reference evidence="9 10" key="1">
    <citation type="journal article" date="2019" name="Sci. Rep.">
        <title>Comparative genomics of chytrid fungi reveal insights into the obligate biotrophic and pathogenic lifestyle of Synchytrium endobioticum.</title>
        <authorList>
            <person name="van de Vossenberg B.T.L.H."/>
            <person name="Warris S."/>
            <person name="Nguyen H.D.T."/>
            <person name="van Gent-Pelzer M.P.E."/>
            <person name="Joly D.L."/>
            <person name="van de Geest H.C."/>
            <person name="Bonants P.J.M."/>
            <person name="Smith D.S."/>
            <person name="Levesque C.A."/>
            <person name="van der Lee T.A.J."/>
        </authorList>
    </citation>
    <scope>NUCLEOTIDE SEQUENCE [LARGE SCALE GENOMIC DNA]</scope>
    <source>
        <strain evidence="9 10">JEL517</strain>
    </source>
</reference>
<keyword evidence="6" id="KW-0255">Endonuclease</keyword>
<dbReference type="GO" id="GO:0003676">
    <property type="term" value="F:nucleic acid binding"/>
    <property type="evidence" value="ECO:0007669"/>
    <property type="project" value="InterPro"/>
</dbReference>
<evidence type="ECO:0000256" key="4">
    <source>
        <dbReference type="ARBA" id="ARBA00022722"/>
    </source>
</evidence>
<keyword evidence="5" id="KW-0479">Metal-binding</keyword>
<dbReference type="PANTHER" id="PTHR10642:SF26">
    <property type="entry name" value="RIBONUCLEASE H1"/>
    <property type="match status" value="1"/>
</dbReference>
<protein>
    <recommendedName>
        <fullName evidence="3">ribonuclease H</fullName>
        <ecNumber evidence="3">3.1.26.4</ecNumber>
    </recommendedName>
</protein>
<dbReference type="OrthoDB" id="407198at2759"/>
<dbReference type="Gene3D" id="3.30.420.10">
    <property type="entry name" value="Ribonuclease H-like superfamily/Ribonuclease H"/>
    <property type="match status" value="1"/>
</dbReference>